<comment type="caution">
    <text evidence="2">The sequence shown here is derived from an EMBL/GenBank/DDBJ whole genome shotgun (WGS) entry which is preliminary data.</text>
</comment>
<dbReference type="EMBL" id="JAPVEB010000004">
    <property type="protein sequence ID" value="KAJ5264830.1"/>
    <property type="molecule type" value="Genomic_DNA"/>
</dbReference>
<sequence>MDLPYPDHRSSEHQPRKYTAQLVKMLEERNLRNRTGNERQPESTASIQMKPDGVPAGRENQHRSRSRSGDSTKHSQESVTVDDASSGLRSRAYSTKQ</sequence>
<evidence type="ECO:0000313" key="2">
    <source>
        <dbReference type="EMBL" id="KAJ5264830.1"/>
    </source>
</evidence>
<organism evidence="2 3">
    <name type="scientific">Penicillium chrysogenum</name>
    <name type="common">Penicillium notatum</name>
    <dbReference type="NCBI Taxonomy" id="5076"/>
    <lineage>
        <taxon>Eukaryota</taxon>
        <taxon>Fungi</taxon>
        <taxon>Dikarya</taxon>
        <taxon>Ascomycota</taxon>
        <taxon>Pezizomycotina</taxon>
        <taxon>Eurotiomycetes</taxon>
        <taxon>Eurotiomycetidae</taxon>
        <taxon>Eurotiales</taxon>
        <taxon>Aspergillaceae</taxon>
        <taxon>Penicillium</taxon>
        <taxon>Penicillium chrysogenum species complex</taxon>
    </lineage>
</organism>
<proteinExistence type="predicted"/>
<dbReference type="Proteomes" id="UP001220256">
    <property type="component" value="Unassembled WGS sequence"/>
</dbReference>
<keyword evidence="3" id="KW-1185">Reference proteome</keyword>
<feature type="compositionally biased region" description="Basic and acidic residues" evidence="1">
    <location>
        <begin position="59"/>
        <end position="76"/>
    </location>
</feature>
<feature type="compositionally biased region" description="Basic and acidic residues" evidence="1">
    <location>
        <begin position="27"/>
        <end position="41"/>
    </location>
</feature>
<feature type="region of interest" description="Disordered" evidence="1">
    <location>
        <begin position="27"/>
        <end position="97"/>
    </location>
</feature>
<reference evidence="2 3" key="1">
    <citation type="journal article" date="2023" name="IMA Fungus">
        <title>Comparative genomic study of the Penicillium genus elucidates a diverse pangenome and 15 lateral gene transfer events.</title>
        <authorList>
            <person name="Petersen C."/>
            <person name="Sorensen T."/>
            <person name="Nielsen M.R."/>
            <person name="Sondergaard T.E."/>
            <person name="Sorensen J.L."/>
            <person name="Fitzpatrick D.A."/>
            <person name="Frisvad J.C."/>
            <person name="Nielsen K.L."/>
        </authorList>
    </citation>
    <scope>NUCLEOTIDE SEQUENCE [LARGE SCALE GENOMIC DNA]</scope>
    <source>
        <strain evidence="2 3">IBT 3361</strain>
    </source>
</reference>
<gene>
    <name evidence="2" type="ORF">N7505_007623</name>
</gene>
<protein>
    <submittedName>
        <fullName evidence="2">Uncharacterized protein</fullName>
    </submittedName>
</protein>
<evidence type="ECO:0000313" key="3">
    <source>
        <dbReference type="Proteomes" id="UP001220256"/>
    </source>
</evidence>
<evidence type="ECO:0000256" key="1">
    <source>
        <dbReference type="SAM" id="MobiDB-lite"/>
    </source>
</evidence>
<accession>A0ABQ8WDY2</accession>
<name>A0ABQ8WDY2_PENCH</name>